<evidence type="ECO:0000256" key="1">
    <source>
        <dbReference type="SAM" id="MobiDB-lite"/>
    </source>
</evidence>
<accession>A0A5F0M9H8</accession>
<evidence type="ECO:0000313" key="3">
    <source>
        <dbReference type="EMBL" id="PEN16353.1"/>
    </source>
</evidence>
<feature type="transmembrane region" description="Helical" evidence="2">
    <location>
        <begin position="130"/>
        <end position="147"/>
    </location>
</feature>
<feature type="region of interest" description="Disordered" evidence="1">
    <location>
        <begin position="1"/>
        <end position="28"/>
    </location>
</feature>
<name>A0A2A8D6C7_9MICC</name>
<proteinExistence type="predicted"/>
<evidence type="ECO:0000313" key="4">
    <source>
        <dbReference type="Proteomes" id="UP000219947"/>
    </source>
</evidence>
<gene>
    <name evidence="3" type="ORF">CRM92_06670</name>
</gene>
<dbReference type="RefSeq" id="WP_095343012.1">
    <property type="nucleotide sequence ID" value="NZ_CAJPNU010000008.1"/>
</dbReference>
<keyword evidence="2" id="KW-1133">Transmembrane helix</keyword>
<feature type="transmembrane region" description="Helical" evidence="2">
    <location>
        <begin position="61"/>
        <end position="80"/>
    </location>
</feature>
<reference evidence="3" key="1">
    <citation type="submission" date="2017-10" db="EMBL/GenBank/DDBJ databases">
        <title>Kefir isolates.</title>
        <authorList>
            <person name="Kim Y."/>
            <person name="Blasche S."/>
        </authorList>
    </citation>
    <scope>NUCLEOTIDE SEQUENCE [LARGE SCALE GENOMIC DNA]</scope>
    <source>
        <strain evidence="3">OG2-2</strain>
    </source>
</reference>
<sequence length="161" mass="17314">MHNTLNPWGSRTTKGNSKSDAVSSAGHASGPGKVIAVVYGIFTLSAGARACYQLIRKFDEAPLAILLSLLSAIIYAIAAVSLAKRGERARQLAVITIVVELLGVLGIGVFSYAAPQFFPLASVWSHFGQGYGYIPLVLPVVGLWWLYRAAHRTTNRSQNSR</sequence>
<dbReference type="AlphaFoldDB" id="A0A2A8D6C7"/>
<keyword evidence="4" id="KW-1185">Reference proteome</keyword>
<comment type="caution">
    <text evidence="3">The sequence shown here is derived from an EMBL/GenBank/DDBJ whole genome shotgun (WGS) entry which is preliminary data.</text>
</comment>
<feature type="transmembrane region" description="Helical" evidence="2">
    <location>
        <begin position="92"/>
        <end position="118"/>
    </location>
</feature>
<evidence type="ECO:0000256" key="2">
    <source>
        <dbReference type="SAM" id="Phobius"/>
    </source>
</evidence>
<dbReference type="Proteomes" id="UP000219947">
    <property type="component" value="Unassembled WGS sequence"/>
</dbReference>
<keyword evidence="2" id="KW-0812">Transmembrane</keyword>
<protein>
    <submittedName>
        <fullName evidence="3">Uncharacterized protein</fullName>
    </submittedName>
</protein>
<accession>A0A2A8D6C7</accession>
<dbReference type="EMBL" id="PDEV01000002">
    <property type="protein sequence ID" value="PEN16353.1"/>
    <property type="molecule type" value="Genomic_DNA"/>
</dbReference>
<organism evidence="3 4">
    <name type="scientific">Rothia dentocariosa</name>
    <dbReference type="NCBI Taxonomy" id="2047"/>
    <lineage>
        <taxon>Bacteria</taxon>
        <taxon>Bacillati</taxon>
        <taxon>Actinomycetota</taxon>
        <taxon>Actinomycetes</taxon>
        <taxon>Micrococcales</taxon>
        <taxon>Micrococcaceae</taxon>
        <taxon>Rothia</taxon>
    </lineage>
</organism>
<feature type="compositionally biased region" description="Polar residues" evidence="1">
    <location>
        <begin position="1"/>
        <end position="22"/>
    </location>
</feature>
<keyword evidence="2" id="KW-0472">Membrane</keyword>